<evidence type="ECO:0000256" key="1">
    <source>
        <dbReference type="SAM" id="SignalP"/>
    </source>
</evidence>
<reference evidence="2 3" key="1">
    <citation type="submission" date="2020-02" db="EMBL/GenBank/DDBJ databases">
        <title>Genome sequence of strain CCNWXJ40-4.</title>
        <authorList>
            <person name="Gao J."/>
            <person name="Sun J."/>
        </authorList>
    </citation>
    <scope>NUCLEOTIDE SEQUENCE [LARGE SCALE GENOMIC DNA]</scope>
    <source>
        <strain evidence="2 3">CCNWXJ 40-4</strain>
    </source>
</reference>
<dbReference type="Proteomes" id="UP001642900">
    <property type="component" value="Unassembled WGS sequence"/>
</dbReference>
<keyword evidence="3" id="KW-1185">Reference proteome</keyword>
<feature type="signal peptide" evidence="1">
    <location>
        <begin position="1"/>
        <end position="35"/>
    </location>
</feature>
<proteinExistence type="predicted"/>
<name>A0A6G4WF53_9HYPH</name>
<feature type="chain" id="PRO_5026259241" evidence="1">
    <location>
        <begin position="36"/>
        <end position="280"/>
    </location>
</feature>
<organism evidence="2 3">
    <name type="scientific">Allomesorhizobium camelthorni</name>
    <dbReference type="NCBI Taxonomy" id="475069"/>
    <lineage>
        <taxon>Bacteria</taxon>
        <taxon>Pseudomonadati</taxon>
        <taxon>Pseudomonadota</taxon>
        <taxon>Alphaproteobacteria</taxon>
        <taxon>Hyphomicrobiales</taxon>
        <taxon>Phyllobacteriaceae</taxon>
        <taxon>Allomesorhizobium</taxon>
    </lineage>
</organism>
<evidence type="ECO:0000313" key="2">
    <source>
        <dbReference type="EMBL" id="NGO52823.1"/>
    </source>
</evidence>
<sequence length="280" mass="30594">MIPTANGSRMDPGHRAMQMAALLVPALLFATAAWAQDDTQELAKKLSNPIASLISVPFQFNYDSGYGPNDGEKAFVNVQPVIPITLNDDWNLISRTIVPIVWQEDIAGPSGDQFGLGDITQSLFFSPKAPTEGGIIWGAGPVFLFPTATDDFLGGEKWGAGPTAVVLKQFDGWTVGMLANHIWSFAGDEARSDISSTFLQPFVSYTTKDAWTFTLNTESTYNWEAEAWSVPINFQVAKLVVIDKQPISLFAGVRYWAESPVGGPEDFGFRTGITFLFPKK</sequence>
<dbReference type="AlphaFoldDB" id="A0A6G4WF53"/>
<gene>
    <name evidence="2" type="ORF">G6N73_16850</name>
</gene>
<protein>
    <submittedName>
        <fullName evidence="2">Transporter</fullName>
    </submittedName>
</protein>
<dbReference type="EMBL" id="JAAKZF010000022">
    <property type="protein sequence ID" value="NGO52823.1"/>
    <property type="molecule type" value="Genomic_DNA"/>
</dbReference>
<comment type="caution">
    <text evidence="2">The sequence shown here is derived from an EMBL/GenBank/DDBJ whole genome shotgun (WGS) entry which is preliminary data.</text>
</comment>
<accession>A0A6G4WF53</accession>
<evidence type="ECO:0000313" key="3">
    <source>
        <dbReference type="Proteomes" id="UP001642900"/>
    </source>
</evidence>
<keyword evidence="1" id="KW-0732">Signal</keyword>